<protein>
    <recommendedName>
        <fullName evidence="4">Protein-L-isoaspartate O-methyltransferase</fullName>
        <ecNumber evidence="3">2.1.1.77</ecNumber>
    </recommendedName>
    <alternativeName>
        <fullName evidence="11">L-isoaspartyl protein carboxyl methyltransferase</fullName>
    </alternativeName>
    <alternativeName>
        <fullName evidence="9">Protein L-isoaspartyl methyltransferase</fullName>
    </alternativeName>
    <alternativeName>
        <fullName evidence="10">Protein-beta-aspartate methyltransferase</fullName>
    </alternativeName>
</protein>
<dbReference type="InterPro" id="IPR000682">
    <property type="entry name" value="PCMT"/>
</dbReference>
<dbReference type="CDD" id="cd02440">
    <property type="entry name" value="AdoMet_MTases"/>
    <property type="match status" value="1"/>
</dbReference>
<evidence type="ECO:0000256" key="11">
    <source>
        <dbReference type="ARBA" id="ARBA00031350"/>
    </source>
</evidence>
<dbReference type="SUPFAM" id="SSF53335">
    <property type="entry name" value="S-adenosyl-L-methionine-dependent methyltransferases"/>
    <property type="match status" value="1"/>
</dbReference>
<keyword evidence="14" id="KW-1185">Reference proteome</keyword>
<dbReference type="InterPro" id="IPR029063">
    <property type="entry name" value="SAM-dependent_MTases_sf"/>
</dbReference>
<dbReference type="EMBL" id="QFZU02000063">
    <property type="protein sequence ID" value="RGA04289.1"/>
    <property type="molecule type" value="Genomic_DNA"/>
</dbReference>
<evidence type="ECO:0000256" key="3">
    <source>
        <dbReference type="ARBA" id="ARBA00011890"/>
    </source>
</evidence>
<comment type="caution">
    <text evidence="13">The sequence shown here is derived from an EMBL/GenBank/DDBJ whole genome shotgun (WGS) entry which is preliminary data.</text>
</comment>
<evidence type="ECO:0000256" key="8">
    <source>
        <dbReference type="ARBA" id="ARBA00022691"/>
    </source>
</evidence>
<dbReference type="Pfam" id="PF01135">
    <property type="entry name" value="PCMT"/>
    <property type="match status" value="1"/>
</dbReference>
<dbReference type="GO" id="GO:0032259">
    <property type="term" value="P:methylation"/>
    <property type="evidence" value="ECO:0007669"/>
    <property type="project" value="UniProtKB-KW"/>
</dbReference>
<comment type="similarity">
    <text evidence="2">Belongs to the methyltransferase superfamily. L-isoaspartyl/D-aspartyl protein methyltransferase family.</text>
</comment>
<name>A0ABX9LMI6_9ACTN</name>
<evidence type="ECO:0000256" key="2">
    <source>
        <dbReference type="ARBA" id="ARBA00005369"/>
    </source>
</evidence>
<evidence type="ECO:0000256" key="1">
    <source>
        <dbReference type="ARBA" id="ARBA00004496"/>
    </source>
</evidence>
<feature type="compositionally biased region" description="Basic and acidic residues" evidence="12">
    <location>
        <begin position="9"/>
        <end position="18"/>
    </location>
</feature>
<evidence type="ECO:0000256" key="10">
    <source>
        <dbReference type="ARBA" id="ARBA00031323"/>
    </source>
</evidence>
<reference evidence="13 14" key="1">
    <citation type="submission" date="2018-08" db="EMBL/GenBank/DDBJ databases">
        <title>Microbispora. triticiradicis sp. nov., a novel actinomycete isolated from the root of wheat (Triticum aestivum L.)).</title>
        <authorList>
            <person name="Han C."/>
        </authorList>
    </citation>
    <scope>NUCLEOTIDE SEQUENCE [LARGE SCALE GENOMIC DNA]</scope>
    <source>
        <strain evidence="13 14">NEAU-HRDPA2-9</strain>
    </source>
</reference>
<dbReference type="InterPro" id="IPR027573">
    <property type="entry name" value="Methyltran_FxLD"/>
</dbReference>
<dbReference type="Gene3D" id="3.40.50.150">
    <property type="entry name" value="Vaccinia Virus protein VP39"/>
    <property type="match status" value="1"/>
</dbReference>
<evidence type="ECO:0000256" key="7">
    <source>
        <dbReference type="ARBA" id="ARBA00022679"/>
    </source>
</evidence>
<accession>A0ABX9LMI6</accession>
<evidence type="ECO:0000256" key="9">
    <source>
        <dbReference type="ARBA" id="ARBA00030757"/>
    </source>
</evidence>
<organism evidence="13 14">
    <name type="scientific">Microbispora triticiradicis</name>
    <dbReference type="NCBI Taxonomy" id="2200763"/>
    <lineage>
        <taxon>Bacteria</taxon>
        <taxon>Bacillati</taxon>
        <taxon>Actinomycetota</taxon>
        <taxon>Actinomycetes</taxon>
        <taxon>Streptosporangiales</taxon>
        <taxon>Streptosporangiaceae</taxon>
        <taxon>Microbispora</taxon>
    </lineage>
</organism>
<comment type="subcellular location">
    <subcellularLocation>
        <location evidence="1">Cytoplasm</location>
    </subcellularLocation>
</comment>
<evidence type="ECO:0000256" key="4">
    <source>
        <dbReference type="ARBA" id="ARBA00013346"/>
    </source>
</evidence>
<keyword evidence="5" id="KW-0963">Cytoplasm</keyword>
<proteinExistence type="inferred from homology"/>
<evidence type="ECO:0000256" key="12">
    <source>
        <dbReference type="SAM" id="MobiDB-lite"/>
    </source>
</evidence>
<dbReference type="Proteomes" id="UP000262538">
    <property type="component" value="Unassembled WGS sequence"/>
</dbReference>
<keyword evidence="8" id="KW-0949">S-adenosyl-L-methionine</keyword>
<dbReference type="EC" id="2.1.1.77" evidence="3"/>
<dbReference type="NCBIfam" id="TIGR04364">
    <property type="entry name" value="methyltran_FxLD"/>
    <property type="match status" value="1"/>
</dbReference>
<evidence type="ECO:0000256" key="5">
    <source>
        <dbReference type="ARBA" id="ARBA00022490"/>
    </source>
</evidence>
<evidence type="ECO:0000313" key="13">
    <source>
        <dbReference type="EMBL" id="RGA04289.1"/>
    </source>
</evidence>
<dbReference type="PANTHER" id="PTHR11579">
    <property type="entry name" value="PROTEIN-L-ISOASPARTATE O-METHYLTRANSFERASE"/>
    <property type="match status" value="1"/>
</dbReference>
<dbReference type="GO" id="GO:0008168">
    <property type="term" value="F:methyltransferase activity"/>
    <property type="evidence" value="ECO:0007669"/>
    <property type="project" value="UniProtKB-KW"/>
</dbReference>
<feature type="region of interest" description="Disordered" evidence="12">
    <location>
        <begin position="1"/>
        <end position="25"/>
    </location>
</feature>
<evidence type="ECO:0000256" key="6">
    <source>
        <dbReference type="ARBA" id="ARBA00022603"/>
    </source>
</evidence>
<evidence type="ECO:0000313" key="14">
    <source>
        <dbReference type="Proteomes" id="UP000262538"/>
    </source>
</evidence>
<sequence length="466" mass="51622">MWATPSSPRSRDALRRGTDVGPGSTVTRRAWQRYAEPSPFRGHLWETSWIQGSFANVGRVSADARSPKSADRLRADLVTALREHGSIRSLEVAAAFEKVPRERFAPEAPLDAAYSVWDVVVTKRDPDGKATSSISAPWLQAEMLEAARLTRGARVLEIGSGGYNAALIAEIVGPDGFVVTADIDPWVTERAARFLADTGYPQVKVVLGDAEHAADEYGPFDAILVTAGAWDCPWGRLLAPEGRMVVPLRFATITRSITFVRDGDRLRGLDPTVCGFIPMQGAGAYKDQEAVLADGAVKLTIEGGPGLDVDALGWALVEPRTQLWTGVEVGRGEPFDTLNLWLATVEDRFGMIWQDPERDRDLVQTAVRWYCPALITRDSFAYLTIRDVHRPDETVAAGYELGVYGHGCRGAELAQQLREQIKVWDREWRHHHEPTFSLYPAETAVPKPDVGRIFRKRHTQLVMAWT</sequence>
<keyword evidence="6 13" id="KW-0489">Methyltransferase</keyword>
<dbReference type="PANTHER" id="PTHR11579:SF0">
    <property type="entry name" value="PROTEIN-L-ISOASPARTATE(D-ASPARTATE) O-METHYLTRANSFERASE"/>
    <property type="match status" value="1"/>
</dbReference>
<keyword evidence="7" id="KW-0808">Transferase</keyword>
<gene>
    <name evidence="13" type="primary">fxlM</name>
    <name evidence="13" type="ORF">DI270_014770</name>
</gene>